<protein>
    <submittedName>
        <fullName evidence="2">Uncharacterized protein</fullName>
    </submittedName>
</protein>
<evidence type="ECO:0000313" key="3">
    <source>
        <dbReference type="Proteomes" id="UP000188268"/>
    </source>
</evidence>
<comment type="caution">
    <text evidence="2">The sequence shown here is derived from an EMBL/GenBank/DDBJ whole genome shotgun (WGS) entry which is preliminary data.</text>
</comment>
<dbReference type="EMBL" id="AWWV01007057">
    <property type="protein sequence ID" value="OMO98590.1"/>
    <property type="molecule type" value="Genomic_DNA"/>
</dbReference>
<dbReference type="Proteomes" id="UP000188268">
    <property type="component" value="Unassembled WGS sequence"/>
</dbReference>
<gene>
    <name evidence="2" type="ORF">CCACVL1_04169</name>
</gene>
<keyword evidence="3" id="KW-1185">Reference proteome</keyword>
<reference evidence="2 3" key="1">
    <citation type="submission" date="2013-09" db="EMBL/GenBank/DDBJ databases">
        <title>Corchorus capsularis genome sequencing.</title>
        <authorList>
            <person name="Alam M."/>
            <person name="Haque M.S."/>
            <person name="Islam M.S."/>
            <person name="Emdad E.M."/>
            <person name="Islam M.M."/>
            <person name="Ahmed B."/>
            <person name="Halim A."/>
            <person name="Hossen Q.M.M."/>
            <person name="Hossain M.Z."/>
            <person name="Ahmed R."/>
            <person name="Khan M.M."/>
            <person name="Islam R."/>
            <person name="Rashid M.M."/>
            <person name="Khan S.A."/>
            <person name="Rahman M.S."/>
            <person name="Alam M."/>
        </authorList>
    </citation>
    <scope>NUCLEOTIDE SEQUENCE [LARGE SCALE GENOMIC DNA]</scope>
    <source>
        <strain evidence="3">cv. CVL-1</strain>
        <tissue evidence="2">Whole seedling</tissue>
    </source>
</reference>
<dbReference type="AlphaFoldDB" id="A0A1R3JUX1"/>
<organism evidence="2 3">
    <name type="scientific">Corchorus capsularis</name>
    <name type="common">Jute</name>
    <dbReference type="NCBI Taxonomy" id="210143"/>
    <lineage>
        <taxon>Eukaryota</taxon>
        <taxon>Viridiplantae</taxon>
        <taxon>Streptophyta</taxon>
        <taxon>Embryophyta</taxon>
        <taxon>Tracheophyta</taxon>
        <taxon>Spermatophyta</taxon>
        <taxon>Magnoliopsida</taxon>
        <taxon>eudicotyledons</taxon>
        <taxon>Gunneridae</taxon>
        <taxon>Pentapetalae</taxon>
        <taxon>rosids</taxon>
        <taxon>malvids</taxon>
        <taxon>Malvales</taxon>
        <taxon>Malvaceae</taxon>
        <taxon>Grewioideae</taxon>
        <taxon>Apeibeae</taxon>
        <taxon>Corchorus</taxon>
    </lineage>
</organism>
<proteinExistence type="predicted"/>
<dbReference type="Gramene" id="OMO98590">
    <property type="protein sequence ID" value="OMO98590"/>
    <property type="gene ID" value="CCACVL1_04169"/>
</dbReference>
<evidence type="ECO:0000256" key="1">
    <source>
        <dbReference type="SAM" id="MobiDB-lite"/>
    </source>
</evidence>
<sequence length="32" mass="3469">MAAGNGRAKPLRKPQRLPASAKLKNISTQTTY</sequence>
<feature type="region of interest" description="Disordered" evidence="1">
    <location>
        <begin position="1"/>
        <end position="32"/>
    </location>
</feature>
<name>A0A1R3JUX1_COCAP</name>
<evidence type="ECO:0000313" key="2">
    <source>
        <dbReference type="EMBL" id="OMO98590.1"/>
    </source>
</evidence>
<accession>A0A1R3JUX1</accession>